<evidence type="ECO:0000256" key="5">
    <source>
        <dbReference type="ARBA" id="ARBA00022927"/>
    </source>
</evidence>
<sequence>MSQEAEQEKQGGFKLFRYIKESTAEFKKVVWPKRPDAIRITGFVMVFVAVFAFFIYGVDSVISLLFNFILVK</sequence>
<keyword evidence="2 9" id="KW-0813">Transport</keyword>
<dbReference type="InterPro" id="IPR005807">
    <property type="entry name" value="SecE_bac"/>
</dbReference>
<dbReference type="GO" id="GO:0065002">
    <property type="term" value="P:intracellular protein transmembrane transport"/>
    <property type="evidence" value="ECO:0007669"/>
    <property type="project" value="UniProtKB-UniRule"/>
</dbReference>
<dbReference type="HAMAP" id="MF_00422">
    <property type="entry name" value="SecE"/>
    <property type="match status" value="1"/>
</dbReference>
<evidence type="ECO:0000256" key="7">
    <source>
        <dbReference type="ARBA" id="ARBA00023010"/>
    </source>
</evidence>
<organism evidence="10 11">
    <name type="scientific">Alysiella filiformis DSM 16848</name>
    <dbReference type="NCBI Taxonomy" id="1120981"/>
    <lineage>
        <taxon>Bacteria</taxon>
        <taxon>Pseudomonadati</taxon>
        <taxon>Pseudomonadota</taxon>
        <taxon>Betaproteobacteria</taxon>
        <taxon>Neisseriales</taxon>
        <taxon>Neisseriaceae</taxon>
        <taxon>Alysiella</taxon>
    </lineage>
</organism>
<keyword evidence="8 9" id="KW-0472">Membrane</keyword>
<keyword evidence="6 9" id="KW-1133">Transmembrane helix</keyword>
<name>A0A286ERF0_9NEIS</name>
<comment type="subcellular location">
    <subcellularLocation>
        <location evidence="9">Cell membrane</location>
        <topology evidence="9">Single-pass membrane protein</topology>
    </subcellularLocation>
    <subcellularLocation>
        <location evidence="1">Membrane</location>
    </subcellularLocation>
</comment>
<evidence type="ECO:0000256" key="2">
    <source>
        <dbReference type="ARBA" id="ARBA00022448"/>
    </source>
</evidence>
<gene>
    <name evidence="9" type="primary">secE</name>
    <name evidence="10" type="ORF">SAMN02746062_02259</name>
</gene>
<accession>A0A286ERF0</accession>
<dbReference type="GO" id="GO:0008320">
    <property type="term" value="F:protein transmembrane transporter activity"/>
    <property type="evidence" value="ECO:0007669"/>
    <property type="project" value="UniProtKB-UniRule"/>
</dbReference>
<dbReference type="PRINTS" id="PR01650">
    <property type="entry name" value="SECETRNLCASE"/>
</dbReference>
<dbReference type="PANTHER" id="PTHR33910">
    <property type="entry name" value="PROTEIN TRANSLOCASE SUBUNIT SECE"/>
    <property type="match status" value="1"/>
</dbReference>
<dbReference type="GO" id="GO:0009306">
    <property type="term" value="P:protein secretion"/>
    <property type="evidence" value="ECO:0007669"/>
    <property type="project" value="UniProtKB-UniRule"/>
</dbReference>
<dbReference type="PANTHER" id="PTHR33910:SF1">
    <property type="entry name" value="PROTEIN TRANSLOCASE SUBUNIT SECE"/>
    <property type="match status" value="1"/>
</dbReference>
<evidence type="ECO:0000256" key="1">
    <source>
        <dbReference type="ARBA" id="ARBA00004370"/>
    </source>
</evidence>
<keyword evidence="3 9" id="KW-1003">Cell membrane</keyword>
<dbReference type="GO" id="GO:0005886">
    <property type="term" value="C:plasma membrane"/>
    <property type="evidence" value="ECO:0007669"/>
    <property type="project" value="UniProtKB-SubCell"/>
</dbReference>
<dbReference type="Proteomes" id="UP000219669">
    <property type="component" value="Unassembled WGS sequence"/>
</dbReference>
<dbReference type="NCBIfam" id="TIGR00964">
    <property type="entry name" value="secE_bact"/>
    <property type="match status" value="1"/>
</dbReference>
<protein>
    <recommendedName>
        <fullName evidence="9">Protein translocase subunit SecE</fullName>
    </recommendedName>
</protein>
<evidence type="ECO:0000256" key="6">
    <source>
        <dbReference type="ARBA" id="ARBA00022989"/>
    </source>
</evidence>
<dbReference type="Gene3D" id="1.20.5.1030">
    <property type="entry name" value="Preprotein translocase secy subunit"/>
    <property type="match status" value="1"/>
</dbReference>
<dbReference type="InterPro" id="IPR001901">
    <property type="entry name" value="Translocase_SecE/Sec61-g"/>
</dbReference>
<evidence type="ECO:0000313" key="10">
    <source>
        <dbReference type="EMBL" id="SOD73508.1"/>
    </source>
</evidence>
<feature type="transmembrane region" description="Helical" evidence="9">
    <location>
        <begin position="43"/>
        <end position="70"/>
    </location>
</feature>
<evidence type="ECO:0000313" key="11">
    <source>
        <dbReference type="Proteomes" id="UP000219669"/>
    </source>
</evidence>
<keyword evidence="7 9" id="KW-0811">Translocation</keyword>
<evidence type="ECO:0000256" key="4">
    <source>
        <dbReference type="ARBA" id="ARBA00022692"/>
    </source>
</evidence>
<keyword evidence="11" id="KW-1185">Reference proteome</keyword>
<dbReference type="GO" id="GO:0006605">
    <property type="term" value="P:protein targeting"/>
    <property type="evidence" value="ECO:0007669"/>
    <property type="project" value="UniProtKB-UniRule"/>
</dbReference>
<keyword evidence="5 9" id="KW-0653">Protein transport</keyword>
<keyword evidence="4 9" id="KW-0812">Transmembrane</keyword>
<dbReference type="RefSeq" id="WP_097115198.1">
    <property type="nucleotide sequence ID" value="NZ_CP083931.1"/>
</dbReference>
<evidence type="ECO:0000256" key="3">
    <source>
        <dbReference type="ARBA" id="ARBA00022475"/>
    </source>
</evidence>
<proteinExistence type="inferred from homology"/>
<reference evidence="10 11" key="1">
    <citation type="submission" date="2017-09" db="EMBL/GenBank/DDBJ databases">
        <authorList>
            <person name="Ehlers B."/>
            <person name="Leendertz F.H."/>
        </authorList>
    </citation>
    <scope>NUCLEOTIDE SEQUENCE [LARGE SCALE GENOMIC DNA]</scope>
    <source>
        <strain evidence="10 11">DSM 16848</strain>
    </source>
</reference>
<dbReference type="InterPro" id="IPR038379">
    <property type="entry name" value="SecE_sf"/>
</dbReference>
<evidence type="ECO:0000256" key="9">
    <source>
        <dbReference type="HAMAP-Rule" id="MF_00422"/>
    </source>
</evidence>
<comment type="subunit">
    <text evidence="9">Component of the Sec protein translocase complex. Heterotrimer consisting of SecY, SecE and SecG subunits. The heterotrimers can form oligomers, although 1 heterotrimer is thought to be able to translocate proteins. Interacts with the ribosome. Interacts with SecDF, and other proteins may be involved. Interacts with SecA.</text>
</comment>
<dbReference type="EMBL" id="OCNF01000033">
    <property type="protein sequence ID" value="SOD73508.1"/>
    <property type="molecule type" value="Genomic_DNA"/>
</dbReference>
<dbReference type="OrthoDB" id="9806365at2"/>
<dbReference type="Pfam" id="PF00584">
    <property type="entry name" value="SecE"/>
    <property type="match status" value="1"/>
</dbReference>
<evidence type="ECO:0000256" key="8">
    <source>
        <dbReference type="ARBA" id="ARBA00023136"/>
    </source>
</evidence>
<dbReference type="AlphaFoldDB" id="A0A286ERF0"/>
<dbReference type="GO" id="GO:0043952">
    <property type="term" value="P:protein transport by the Sec complex"/>
    <property type="evidence" value="ECO:0007669"/>
    <property type="project" value="UniProtKB-UniRule"/>
</dbReference>
<comment type="function">
    <text evidence="9">Essential subunit of the Sec protein translocation channel SecYEG. Clamps together the 2 halves of SecY. May contact the channel plug during translocation.</text>
</comment>
<comment type="similarity">
    <text evidence="9">Belongs to the SecE/SEC61-gamma family.</text>
</comment>